<feature type="transmembrane region" description="Helical" evidence="1">
    <location>
        <begin position="275"/>
        <end position="305"/>
    </location>
</feature>
<feature type="transmembrane region" description="Helical" evidence="1">
    <location>
        <begin position="149"/>
        <end position="169"/>
    </location>
</feature>
<dbReference type="RefSeq" id="WP_173198071.1">
    <property type="nucleotide sequence ID" value="NZ_JABFCX010000002.1"/>
</dbReference>
<accession>A0A7Y3RL55</accession>
<keyword evidence="1" id="KW-0812">Transmembrane</keyword>
<feature type="transmembrane region" description="Helical" evidence="1">
    <location>
        <begin position="217"/>
        <end position="234"/>
    </location>
</feature>
<dbReference type="GO" id="GO:0016747">
    <property type="term" value="F:acyltransferase activity, transferring groups other than amino-acyl groups"/>
    <property type="evidence" value="ECO:0007669"/>
    <property type="project" value="InterPro"/>
</dbReference>
<keyword evidence="1" id="KW-1133">Transmembrane helix</keyword>
<keyword evidence="1" id="KW-0472">Membrane</keyword>
<dbReference type="PANTHER" id="PTHR36927">
    <property type="entry name" value="BLR4337 PROTEIN"/>
    <property type="match status" value="1"/>
</dbReference>
<dbReference type="InterPro" id="IPR050623">
    <property type="entry name" value="Glucan_succinyl_AcylTrfase"/>
</dbReference>
<evidence type="ECO:0000313" key="4">
    <source>
        <dbReference type="Proteomes" id="UP000536835"/>
    </source>
</evidence>
<keyword evidence="4" id="KW-1185">Reference proteome</keyword>
<dbReference type="EMBL" id="JABFCX010000002">
    <property type="protein sequence ID" value="NNU16109.1"/>
    <property type="molecule type" value="Genomic_DNA"/>
</dbReference>
<name>A0A7Y3RL55_9PROT</name>
<dbReference type="InterPro" id="IPR002656">
    <property type="entry name" value="Acyl_transf_3_dom"/>
</dbReference>
<gene>
    <name evidence="3" type="ORF">HK107_07215</name>
</gene>
<feature type="transmembrane region" description="Helical" evidence="1">
    <location>
        <begin position="353"/>
        <end position="371"/>
    </location>
</feature>
<comment type="caution">
    <text evidence="3">The sequence shown here is derived from an EMBL/GenBank/DDBJ whole genome shotgun (WGS) entry which is preliminary data.</text>
</comment>
<protein>
    <submittedName>
        <fullName evidence="3">Acyltransferase family protein</fullName>
    </submittedName>
</protein>
<sequence>MSFPHAAPSHARRQDLDWVRVIAFGLLIFYHIGMAYVPWGWHVKSPYGSAAWELPMLAVNPWRLAILFFISGVAVRFAIDKLGSGRFAASRLLRLGVPILFGMAVWVMPQAYFQLLASGEIEPGILAFWGQYLSGEQQFSITTPTWNHLWYIVYLLVYMLLTAPFAGLLRRAADSRFWNALAARPLFLIAGIAAPFILYEYLLEPRFPNTNALIGDWNNHAHRLTIFLLGFLAAKSEGFWEGVRRALPLSLILFALLFAWRMLIESTPEGGFDDIPAPVLIIGGATWPAAGVLYAWTTILSILGLAQRFLSQPSPVLKYLTGGVFCYYVLHQTIIVALIAWLGPLRLGGPLELTLVFAGTTLGCLAGYELLRRIPGLRIAFGIKER</sequence>
<feature type="transmembrane region" description="Helical" evidence="1">
    <location>
        <begin position="246"/>
        <end position="263"/>
    </location>
</feature>
<organism evidence="3 4">
    <name type="scientific">Parvularcula mediterranea</name>
    <dbReference type="NCBI Taxonomy" id="2732508"/>
    <lineage>
        <taxon>Bacteria</taxon>
        <taxon>Pseudomonadati</taxon>
        <taxon>Pseudomonadota</taxon>
        <taxon>Alphaproteobacteria</taxon>
        <taxon>Parvularculales</taxon>
        <taxon>Parvularculaceae</taxon>
        <taxon>Parvularcula</taxon>
    </lineage>
</organism>
<feature type="transmembrane region" description="Helical" evidence="1">
    <location>
        <begin position="61"/>
        <end position="79"/>
    </location>
</feature>
<reference evidence="3 4" key="1">
    <citation type="submission" date="2020-05" db="EMBL/GenBank/DDBJ databases">
        <title>Parvularcula mediterraneae sp. nov., isolated from polypropylene straw from shallow seawater of the seashore of Laganas in Zakynthos island, Greece.</title>
        <authorList>
            <person name="Szabo I."/>
            <person name="Al-Omari J."/>
            <person name="Rado J."/>
            <person name="Szerdahelyi G.S."/>
        </authorList>
    </citation>
    <scope>NUCLEOTIDE SEQUENCE [LARGE SCALE GENOMIC DNA]</scope>
    <source>
        <strain evidence="3 4">ZS-1/3</strain>
    </source>
</reference>
<dbReference type="Pfam" id="PF01757">
    <property type="entry name" value="Acyl_transf_3"/>
    <property type="match status" value="1"/>
</dbReference>
<proteinExistence type="predicted"/>
<evidence type="ECO:0000259" key="2">
    <source>
        <dbReference type="Pfam" id="PF01757"/>
    </source>
</evidence>
<keyword evidence="3" id="KW-0012">Acyltransferase</keyword>
<feature type="domain" description="Acyltransferase 3" evidence="2">
    <location>
        <begin position="15"/>
        <end position="367"/>
    </location>
</feature>
<feature type="transmembrane region" description="Helical" evidence="1">
    <location>
        <begin position="317"/>
        <end position="341"/>
    </location>
</feature>
<dbReference type="Proteomes" id="UP000536835">
    <property type="component" value="Unassembled WGS sequence"/>
</dbReference>
<evidence type="ECO:0000256" key="1">
    <source>
        <dbReference type="SAM" id="Phobius"/>
    </source>
</evidence>
<feature type="transmembrane region" description="Helical" evidence="1">
    <location>
        <begin position="21"/>
        <end position="41"/>
    </location>
</feature>
<feature type="transmembrane region" description="Helical" evidence="1">
    <location>
        <begin position="91"/>
        <end position="108"/>
    </location>
</feature>
<dbReference type="PANTHER" id="PTHR36927:SF3">
    <property type="entry name" value="GLUCANS BIOSYNTHESIS PROTEIN C"/>
    <property type="match status" value="1"/>
</dbReference>
<dbReference type="AlphaFoldDB" id="A0A7Y3RL55"/>
<keyword evidence="3" id="KW-0808">Transferase</keyword>
<evidence type="ECO:0000313" key="3">
    <source>
        <dbReference type="EMBL" id="NNU16109.1"/>
    </source>
</evidence>
<feature type="transmembrane region" description="Helical" evidence="1">
    <location>
        <begin position="181"/>
        <end position="202"/>
    </location>
</feature>